<dbReference type="GO" id="GO:0051252">
    <property type="term" value="P:regulation of RNA metabolic process"/>
    <property type="evidence" value="ECO:0007669"/>
    <property type="project" value="InterPro"/>
</dbReference>
<dbReference type="InterPro" id="IPR010203">
    <property type="entry name" value="RraA"/>
</dbReference>
<dbReference type="NCBIfam" id="NF006875">
    <property type="entry name" value="PRK09372.1"/>
    <property type="match status" value="1"/>
</dbReference>
<dbReference type="EC" id="4.1.1.112" evidence="10"/>
<dbReference type="InterPro" id="IPR036704">
    <property type="entry name" value="RraA/RraA-like_sf"/>
</dbReference>
<evidence type="ECO:0000256" key="10">
    <source>
        <dbReference type="RuleBase" id="RU004338"/>
    </source>
</evidence>
<evidence type="ECO:0000256" key="7">
    <source>
        <dbReference type="ARBA" id="ARBA00025046"/>
    </source>
</evidence>
<keyword evidence="6 10" id="KW-0456">Lyase</keyword>
<dbReference type="PANTHER" id="PTHR33254:SF4">
    <property type="entry name" value="4-HYDROXY-4-METHYL-2-OXOGLUTARATE ALDOLASE 3-RELATED"/>
    <property type="match status" value="1"/>
</dbReference>
<evidence type="ECO:0000256" key="9">
    <source>
        <dbReference type="PIRSR" id="PIRSR605493-1"/>
    </source>
</evidence>
<dbReference type="Proteomes" id="UP000005467">
    <property type="component" value="Unassembled WGS sequence"/>
</dbReference>
<proteinExistence type="inferred from homology"/>
<dbReference type="Pfam" id="PF03737">
    <property type="entry name" value="RraA-like"/>
    <property type="match status" value="1"/>
</dbReference>
<dbReference type="HOGENOM" id="CLU_072626_4_0_6"/>
<evidence type="ECO:0000256" key="6">
    <source>
        <dbReference type="ARBA" id="ARBA00023239"/>
    </source>
</evidence>
<dbReference type="PANTHER" id="PTHR33254">
    <property type="entry name" value="4-HYDROXY-4-METHYL-2-OXOGLUTARATE ALDOLASE 3-RELATED"/>
    <property type="match status" value="1"/>
</dbReference>
<evidence type="ECO:0000256" key="1">
    <source>
        <dbReference type="ARBA" id="ARBA00001342"/>
    </source>
</evidence>
<feature type="binding site" evidence="9">
    <location>
        <position position="98"/>
    </location>
    <ligand>
        <name>substrate</name>
    </ligand>
</feature>
<dbReference type="NCBIfam" id="TIGR01935">
    <property type="entry name" value="NOT-MenG"/>
    <property type="match status" value="1"/>
</dbReference>
<comment type="subunit">
    <text evidence="4 10">Homotrimer.</text>
</comment>
<evidence type="ECO:0000256" key="3">
    <source>
        <dbReference type="ARBA" id="ARBA00008621"/>
    </source>
</evidence>
<comment type="cofactor">
    <cofactor evidence="2 10">
        <name>a divalent metal cation</name>
        <dbReference type="ChEBI" id="CHEBI:60240"/>
    </cofactor>
</comment>
<protein>
    <recommendedName>
        <fullName evidence="10">4-hydroxy-4-methyl-2-oxoglutarate aldolase</fullName>
        <shortName evidence="10">HMG aldolase</shortName>
        <ecNumber evidence="10">4.1.1.112</ecNumber>
        <ecNumber evidence="10">4.1.3.17</ecNumber>
    </recommendedName>
    <alternativeName>
        <fullName evidence="10">Oxaloacetate decarboxylase</fullName>
    </alternativeName>
</protein>
<gene>
    <name evidence="11" type="ORF">HMPREF0027_0676</name>
</gene>
<keyword evidence="5 9" id="KW-0479">Metal-binding</keyword>
<evidence type="ECO:0000256" key="5">
    <source>
        <dbReference type="ARBA" id="ARBA00022723"/>
    </source>
</evidence>
<dbReference type="Gene3D" id="3.50.30.40">
    <property type="entry name" value="Ribonuclease E inhibitor RraA/RraA-like"/>
    <property type="match status" value="1"/>
</dbReference>
<evidence type="ECO:0000313" key="12">
    <source>
        <dbReference type="Proteomes" id="UP000005467"/>
    </source>
</evidence>
<dbReference type="GO" id="GO:0008948">
    <property type="term" value="F:oxaloacetate decarboxylase activity"/>
    <property type="evidence" value="ECO:0007669"/>
    <property type="project" value="UniProtKB-EC"/>
</dbReference>
<sequence>MMKNFQTADLCDKFPDLASCVTDFKLFGLRKRFYGKIRTVRCHLDNVLIQQLVNMPSNGEVLVIDGHGSRLTALMGDRLAQTAMNNGWAGIIIYGAIRDSVAINEMDFGIKALGTNPKKSAKVGIGEVDISVSFGNVVFTPNHYLYSDEDGIIVSESALL</sequence>
<evidence type="ECO:0000256" key="8">
    <source>
        <dbReference type="ARBA" id="ARBA00047973"/>
    </source>
</evidence>
<accession>E8KFQ9</accession>
<organism evidence="11 12">
    <name type="scientific">Actinobacillus ureae ATCC 25976</name>
    <dbReference type="NCBI Taxonomy" id="887324"/>
    <lineage>
        <taxon>Bacteria</taxon>
        <taxon>Pseudomonadati</taxon>
        <taxon>Pseudomonadota</taxon>
        <taxon>Gammaproteobacteria</taxon>
        <taxon>Pasteurellales</taxon>
        <taxon>Pasteurellaceae</taxon>
        <taxon>Actinobacillus</taxon>
    </lineage>
</organism>
<keyword evidence="12" id="KW-1185">Reference proteome</keyword>
<dbReference type="GO" id="GO:0047443">
    <property type="term" value="F:4-hydroxy-4-methyl-2-oxoglutarate aldolase activity"/>
    <property type="evidence" value="ECO:0007669"/>
    <property type="project" value="UniProtKB-EC"/>
</dbReference>
<comment type="similarity">
    <text evidence="3 10">Belongs to the class II aldolase/RraA-like family.</text>
</comment>
<dbReference type="AlphaFoldDB" id="E8KFQ9"/>
<comment type="catalytic activity">
    <reaction evidence="8 10">
        <text>oxaloacetate + H(+) = pyruvate + CO2</text>
        <dbReference type="Rhea" id="RHEA:15641"/>
        <dbReference type="ChEBI" id="CHEBI:15361"/>
        <dbReference type="ChEBI" id="CHEBI:15378"/>
        <dbReference type="ChEBI" id="CHEBI:16452"/>
        <dbReference type="ChEBI" id="CHEBI:16526"/>
        <dbReference type="EC" id="4.1.1.112"/>
    </reaction>
</comment>
<evidence type="ECO:0000313" key="11">
    <source>
        <dbReference type="EMBL" id="EFX92268.1"/>
    </source>
</evidence>
<comment type="caution">
    <text evidence="11">The sequence shown here is derived from an EMBL/GenBank/DDBJ whole genome shotgun (WGS) entry which is preliminary data.</text>
</comment>
<dbReference type="GO" id="GO:0046872">
    <property type="term" value="F:metal ion binding"/>
    <property type="evidence" value="ECO:0007669"/>
    <property type="project" value="UniProtKB-KW"/>
</dbReference>
<comment type="cofactor">
    <cofactor evidence="9">
        <name>Mg(2+)</name>
        <dbReference type="ChEBI" id="CHEBI:18420"/>
    </cofactor>
</comment>
<dbReference type="GO" id="GO:0008428">
    <property type="term" value="F:ribonuclease inhibitor activity"/>
    <property type="evidence" value="ECO:0007669"/>
    <property type="project" value="InterPro"/>
</dbReference>
<keyword evidence="9" id="KW-0460">Magnesium</keyword>
<evidence type="ECO:0000256" key="4">
    <source>
        <dbReference type="ARBA" id="ARBA00011233"/>
    </source>
</evidence>
<feature type="binding site" evidence="9">
    <location>
        <begin position="76"/>
        <end position="79"/>
    </location>
    <ligand>
        <name>substrate</name>
    </ligand>
</feature>
<dbReference type="InterPro" id="IPR005493">
    <property type="entry name" value="RraA/RraA-like"/>
</dbReference>
<feature type="binding site" evidence="9">
    <location>
        <position position="99"/>
    </location>
    <ligand>
        <name>Mg(2+)</name>
        <dbReference type="ChEBI" id="CHEBI:18420"/>
    </ligand>
</feature>
<comment type="catalytic activity">
    <reaction evidence="1 10">
        <text>4-hydroxy-4-methyl-2-oxoglutarate = 2 pyruvate</text>
        <dbReference type="Rhea" id="RHEA:22748"/>
        <dbReference type="ChEBI" id="CHEBI:15361"/>
        <dbReference type="ChEBI" id="CHEBI:58276"/>
        <dbReference type="EC" id="4.1.3.17"/>
    </reaction>
</comment>
<dbReference type="SUPFAM" id="SSF89562">
    <property type="entry name" value="RraA-like"/>
    <property type="match status" value="1"/>
</dbReference>
<dbReference type="CDD" id="cd16841">
    <property type="entry name" value="RraA_family"/>
    <property type="match status" value="1"/>
</dbReference>
<reference evidence="11 12" key="1">
    <citation type="submission" date="2011-01" db="EMBL/GenBank/DDBJ databases">
        <authorList>
            <person name="Muzny D."/>
            <person name="Qin X."/>
            <person name="Deng J."/>
            <person name="Jiang H."/>
            <person name="Liu Y."/>
            <person name="Qu J."/>
            <person name="Song X.-Z."/>
            <person name="Zhang L."/>
            <person name="Thornton R."/>
            <person name="Coyle M."/>
            <person name="Francisco L."/>
            <person name="Jackson L."/>
            <person name="Javaid M."/>
            <person name="Korchina V."/>
            <person name="Kovar C."/>
            <person name="Mata R."/>
            <person name="Mathew T."/>
            <person name="Ngo R."/>
            <person name="Nguyen L."/>
            <person name="Nguyen N."/>
            <person name="Okwuonu G."/>
            <person name="Ongeri F."/>
            <person name="Pham C."/>
            <person name="Simmons D."/>
            <person name="Wilczek-Boney K."/>
            <person name="Hale W."/>
            <person name="Jakkamsetti A."/>
            <person name="Pham P."/>
            <person name="Ruth R."/>
            <person name="San Lucas F."/>
            <person name="Warren J."/>
            <person name="Zhang J."/>
            <person name="Zhao Z."/>
            <person name="Zhou C."/>
            <person name="Zhu D."/>
            <person name="Lee S."/>
            <person name="Bess C."/>
            <person name="Blankenburg K."/>
            <person name="Forbes L."/>
            <person name="Fu Q."/>
            <person name="Gubbala S."/>
            <person name="Hirani K."/>
            <person name="Jayaseelan J.C."/>
            <person name="Lara F."/>
            <person name="Munidasa M."/>
            <person name="Palculict T."/>
            <person name="Patil S."/>
            <person name="Pu L.-L."/>
            <person name="Saada N."/>
            <person name="Tang L."/>
            <person name="Weissenberger G."/>
            <person name="Zhu Y."/>
            <person name="Hemphill L."/>
            <person name="Shang Y."/>
            <person name="Youmans B."/>
            <person name="Ayvaz T."/>
            <person name="Ross M."/>
            <person name="Santibanez J."/>
            <person name="Aqrawi P."/>
            <person name="Gross S."/>
            <person name="Joshi V."/>
            <person name="Fowler G."/>
            <person name="Nazareth L."/>
            <person name="Reid J."/>
            <person name="Worley K."/>
            <person name="Petrosino J."/>
            <person name="Highlander S."/>
            <person name="Gibbs R."/>
        </authorList>
    </citation>
    <scope>NUCLEOTIDE SEQUENCE [LARGE SCALE GENOMIC DNA]</scope>
    <source>
        <strain evidence="11 12">ATCC 25976</strain>
    </source>
</reference>
<comment type="function">
    <text evidence="7 10">Catalyzes the aldol cleavage of 4-hydroxy-4-methyl-2-oxoglutarate (HMG) into 2 molecules of pyruvate. Also contains a secondary oxaloacetate (OAA) decarboxylase activity due to the common pyruvate enolate transition state formed following C-C bond cleavage in the retro-aldol and decarboxylation reactions.</text>
</comment>
<evidence type="ECO:0000256" key="2">
    <source>
        <dbReference type="ARBA" id="ARBA00001968"/>
    </source>
</evidence>
<dbReference type="EMBL" id="AEVG01000048">
    <property type="protein sequence ID" value="EFX92268.1"/>
    <property type="molecule type" value="Genomic_DNA"/>
</dbReference>
<dbReference type="EC" id="4.1.3.17" evidence="10"/>
<name>E8KFQ9_9PAST</name>